<reference evidence="3" key="1">
    <citation type="submission" date="2021-04" db="EMBL/GenBank/DDBJ databases">
        <title>Taxonomic assessment of Weissella genus.</title>
        <authorList>
            <person name="Fanelli F."/>
            <person name="Chieffi D."/>
            <person name="Dell'Aquila A."/>
            <person name="Gyu-Sung C."/>
            <person name="Franz C.M.A.P."/>
            <person name="Fusco V."/>
        </authorList>
    </citation>
    <scope>NUCLEOTIDE SEQUENCE</scope>
    <source>
        <strain evidence="3">LMG 25373</strain>
    </source>
</reference>
<dbReference type="Proteomes" id="UP001057481">
    <property type="component" value="Unassembled WGS sequence"/>
</dbReference>
<organism evidence="3 4">
    <name type="scientific">Periweissella beninensis</name>
    <dbReference type="NCBI Taxonomy" id="504936"/>
    <lineage>
        <taxon>Bacteria</taxon>
        <taxon>Bacillati</taxon>
        <taxon>Bacillota</taxon>
        <taxon>Bacilli</taxon>
        <taxon>Lactobacillales</taxon>
        <taxon>Lactobacillaceae</taxon>
        <taxon>Periweissella</taxon>
    </lineage>
</organism>
<dbReference type="InterPro" id="IPR050266">
    <property type="entry name" value="AB_hydrolase_sf"/>
</dbReference>
<evidence type="ECO:0000256" key="1">
    <source>
        <dbReference type="ARBA" id="ARBA00022801"/>
    </source>
</evidence>
<name>A0ABT0VFD2_9LACO</name>
<evidence type="ECO:0000313" key="3">
    <source>
        <dbReference type="EMBL" id="MCM2436551.1"/>
    </source>
</evidence>
<accession>A0ABT0VFD2</accession>
<evidence type="ECO:0000313" key="4">
    <source>
        <dbReference type="Proteomes" id="UP001057481"/>
    </source>
</evidence>
<comment type="caution">
    <text evidence="3">The sequence shown here is derived from an EMBL/GenBank/DDBJ whole genome shotgun (WGS) entry which is preliminary data.</text>
</comment>
<keyword evidence="4" id="KW-1185">Reference proteome</keyword>
<proteinExistence type="predicted"/>
<keyword evidence="1 3" id="KW-0378">Hydrolase</keyword>
<protein>
    <submittedName>
        <fullName evidence="3">Alpha/beta fold hydrolase</fullName>
    </submittedName>
</protein>
<gene>
    <name evidence="3" type="ORF">KAK10_01190</name>
</gene>
<evidence type="ECO:0000259" key="2">
    <source>
        <dbReference type="Pfam" id="PF00561"/>
    </source>
</evidence>
<dbReference type="GO" id="GO:0016787">
    <property type="term" value="F:hydrolase activity"/>
    <property type="evidence" value="ECO:0007669"/>
    <property type="project" value="UniProtKB-KW"/>
</dbReference>
<dbReference type="PANTHER" id="PTHR43798">
    <property type="entry name" value="MONOACYLGLYCEROL LIPASE"/>
    <property type="match status" value="1"/>
</dbReference>
<feature type="domain" description="AB hydrolase-1" evidence="2">
    <location>
        <begin position="25"/>
        <end position="166"/>
    </location>
</feature>
<dbReference type="InterPro" id="IPR000073">
    <property type="entry name" value="AB_hydrolase_1"/>
</dbReference>
<dbReference type="EMBL" id="JAGMVS010000037">
    <property type="protein sequence ID" value="MCM2436551.1"/>
    <property type="molecule type" value="Genomic_DNA"/>
</dbReference>
<dbReference type="RefSeq" id="WP_205142997.1">
    <property type="nucleotide sequence ID" value="NZ_JAFBDN010000002.1"/>
</dbReference>
<dbReference type="PANTHER" id="PTHR43798:SF31">
    <property type="entry name" value="AB HYDROLASE SUPERFAMILY PROTEIN YCLE"/>
    <property type="match status" value="1"/>
</dbReference>
<dbReference type="Gene3D" id="3.40.50.1820">
    <property type="entry name" value="alpha/beta hydrolase"/>
    <property type="match status" value="2"/>
</dbReference>
<dbReference type="Pfam" id="PF00561">
    <property type="entry name" value="Abhydrolase_1"/>
    <property type="match status" value="1"/>
</dbReference>
<sequence>MTNNIKMADGTTITYDFYPKRGAKIILLLHGNGGSRHYFEQQLQIYRTNLQVLVPDSRGHGGSTNTQSKLTFMQIVNDIHTLLLTLKIEKVIIVGFSDGANLAMLFTKHFPNMVEKLVLNAGNINLQGVRLSGLLVDYVAYFMLKIFSLLFTSLRRVAQQKQLLVQSPKMSWEDLAQISVPTLVVAGSLDIIKKQHTKQIAANIPDSNLRIVPGVGHTFGAKFPIRFAIMVMDFIQE</sequence>
<dbReference type="SUPFAM" id="SSF53474">
    <property type="entry name" value="alpha/beta-Hydrolases"/>
    <property type="match status" value="1"/>
</dbReference>
<dbReference type="InterPro" id="IPR029058">
    <property type="entry name" value="AB_hydrolase_fold"/>
</dbReference>